<gene>
    <name evidence="2" type="ORF">JMJ35_009967</name>
</gene>
<protein>
    <submittedName>
        <fullName evidence="2">Uncharacterized protein</fullName>
    </submittedName>
</protein>
<dbReference type="Pfam" id="PF04450">
    <property type="entry name" value="BSP"/>
    <property type="match status" value="1"/>
</dbReference>
<dbReference type="PANTHER" id="PTHR33321:SF12">
    <property type="entry name" value="PLANT BASIC SECRETORY PROTEIN (BSP) FAMILY PROTEIN"/>
    <property type="match status" value="1"/>
</dbReference>
<evidence type="ECO:0000313" key="3">
    <source>
        <dbReference type="Proteomes" id="UP001166286"/>
    </source>
</evidence>
<feature type="region of interest" description="Disordered" evidence="1">
    <location>
        <begin position="280"/>
        <end position="307"/>
    </location>
</feature>
<proteinExistence type="predicted"/>
<feature type="compositionally biased region" description="Basic and acidic residues" evidence="1">
    <location>
        <begin position="282"/>
        <end position="307"/>
    </location>
</feature>
<evidence type="ECO:0000313" key="2">
    <source>
        <dbReference type="EMBL" id="KAK0507444.1"/>
    </source>
</evidence>
<dbReference type="EMBL" id="JAFEKC020000023">
    <property type="protein sequence ID" value="KAK0507444.1"/>
    <property type="molecule type" value="Genomic_DNA"/>
</dbReference>
<keyword evidence="3" id="KW-1185">Reference proteome</keyword>
<dbReference type="PANTHER" id="PTHR33321">
    <property type="match status" value="1"/>
</dbReference>
<dbReference type="AlphaFoldDB" id="A0AA39QS63"/>
<feature type="region of interest" description="Disordered" evidence="1">
    <location>
        <begin position="1"/>
        <end position="64"/>
    </location>
</feature>
<dbReference type="InterPro" id="IPR007541">
    <property type="entry name" value="Uncharacterised_BSP"/>
</dbReference>
<name>A0AA39QS63_9LECA</name>
<reference evidence="2" key="1">
    <citation type="submission" date="2023-03" db="EMBL/GenBank/DDBJ databases">
        <title>Complete genome of Cladonia borealis.</title>
        <authorList>
            <person name="Park H."/>
        </authorList>
    </citation>
    <scope>NUCLEOTIDE SEQUENCE</scope>
    <source>
        <strain evidence="2">ANT050790</strain>
    </source>
</reference>
<evidence type="ECO:0000256" key="1">
    <source>
        <dbReference type="SAM" id="MobiDB-lite"/>
    </source>
</evidence>
<comment type="caution">
    <text evidence="2">The sequence shown here is derived from an EMBL/GenBank/DDBJ whole genome shotgun (WGS) entry which is preliminary data.</text>
</comment>
<sequence>MTRRLPQALTSPKPLPTPLAMSTAPTDPTPSPLPIRSSSLKPCNASEEHDSEEDKLESATRPHPKPVLPNCKLRLICNNLDHEGSSIFFSNINPTVSLSQAVDAVLSILYQPTKTNNHIPPTRSVSLTLRSMGGVAYTTGSDIDDDHKEIHFSLDYIKNIASERQQQEIQGVLVHEMVHCWQWNALGTSPGGLIEGIADFVRLKAGLAPPHWKKEAGGEWDAGYQHTGYFLEWIEERFGEGSVRKINATLQNKKYVEEEFWQKLFQKNVADLWAEYSNTLPKPKERDENTKADTDEEMKAHESKSVT</sequence>
<dbReference type="Proteomes" id="UP001166286">
    <property type="component" value="Unassembled WGS sequence"/>
</dbReference>
<organism evidence="2 3">
    <name type="scientific">Cladonia borealis</name>
    <dbReference type="NCBI Taxonomy" id="184061"/>
    <lineage>
        <taxon>Eukaryota</taxon>
        <taxon>Fungi</taxon>
        <taxon>Dikarya</taxon>
        <taxon>Ascomycota</taxon>
        <taxon>Pezizomycotina</taxon>
        <taxon>Lecanoromycetes</taxon>
        <taxon>OSLEUM clade</taxon>
        <taxon>Lecanoromycetidae</taxon>
        <taxon>Lecanorales</taxon>
        <taxon>Lecanorineae</taxon>
        <taxon>Cladoniaceae</taxon>
        <taxon>Cladonia</taxon>
    </lineage>
</organism>
<accession>A0AA39QS63</accession>